<evidence type="ECO:0000256" key="3">
    <source>
        <dbReference type="ARBA" id="ARBA00022692"/>
    </source>
</evidence>
<comment type="caution">
    <text evidence="8">The sequence shown here is derived from an EMBL/GenBank/DDBJ whole genome shotgun (WGS) entry which is preliminary data.</text>
</comment>
<feature type="transmembrane region" description="Helical" evidence="6">
    <location>
        <begin position="265"/>
        <end position="286"/>
    </location>
</feature>
<evidence type="ECO:0000259" key="7">
    <source>
        <dbReference type="Pfam" id="PF00892"/>
    </source>
</evidence>
<name>A0A2W5RG01_ANCNO</name>
<comment type="subcellular location">
    <subcellularLocation>
        <location evidence="1">Membrane</location>
        <topology evidence="1">Multi-pass membrane protein</topology>
    </subcellularLocation>
</comment>
<comment type="similarity">
    <text evidence="2">Belongs to the EamA transporter family.</text>
</comment>
<feature type="transmembrane region" description="Helical" evidence="6">
    <location>
        <begin position="83"/>
        <end position="104"/>
    </location>
</feature>
<evidence type="ECO:0000313" key="8">
    <source>
        <dbReference type="EMBL" id="PZQ85745.1"/>
    </source>
</evidence>
<feature type="transmembrane region" description="Helical" evidence="6">
    <location>
        <begin position="292"/>
        <end position="311"/>
    </location>
</feature>
<feature type="transmembrane region" description="Helical" evidence="6">
    <location>
        <begin position="204"/>
        <end position="222"/>
    </location>
</feature>
<dbReference type="PANTHER" id="PTHR32322">
    <property type="entry name" value="INNER MEMBRANE TRANSPORTER"/>
    <property type="match status" value="1"/>
</dbReference>
<evidence type="ECO:0000256" key="1">
    <source>
        <dbReference type="ARBA" id="ARBA00004141"/>
    </source>
</evidence>
<evidence type="ECO:0000256" key="6">
    <source>
        <dbReference type="SAM" id="Phobius"/>
    </source>
</evidence>
<protein>
    <submittedName>
        <fullName evidence="8">Permease</fullName>
    </submittedName>
</protein>
<feature type="transmembrane region" description="Helical" evidence="6">
    <location>
        <begin position="234"/>
        <end position="253"/>
    </location>
</feature>
<reference evidence="8 9" key="1">
    <citation type="submission" date="2017-08" db="EMBL/GenBank/DDBJ databases">
        <title>Infants hospitalized years apart are colonized by the same room-sourced microbial strains.</title>
        <authorList>
            <person name="Brooks B."/>
            <person name="Olm M.R."/>
            <person name="Firek B.A."/>
            <person name="Baker R."/>
            <person name="Thomas B.C."/>
            <person name="Morowitz M.J."/>
            <person name="Banfield J.F."/>
        </authorList>
    </citation>
    <scope>NUCLEOTIDE SEQUENCE [LARGE SCALE GENOMIC DNA]</scope>
    <source>
        <strain evidence="8">S2_005_001_R2_27</strain>
    </source>
</reference>
<dbReference type="GO" id="GO:0016020">
    <property type="term" value="C:membrane"/>
    <property type="evidence" value="ECO:0007669"/>
    <property type="project" value="UniProtKB-SubCell"/>
</dbReference>
<proteinExistence type="inferred from homology"/>
<evidence type="ECO:0000256" key="5">
    <source>
        <dbReference type="ARBA" id="ARBA00023136"/>
    </source>
</evidence>
<accession>A0A2W5RG01</accession>
<feature type="transmembrane region" description="Helical" evidence="6">
    <location>
        <begin position="174"/>
        <end position="192"/>
    </location>
</feature>
<feature type="domain" description="EamA" evidence="7">
    <location>
        <begin position="175"/>
        <end position="309"/>
    </location>
</feature>
<dbReference type="AlphaFoldDB" id="A0A2W5RG01"/>
<keyword evidence="4 6" id="KW-1133">Transmembrane helix</keyword>
<dbReference type="SUPFAM" id="SSF103481">
    <property type="entry name" value="Multidrug resistance efflux transporter EmrE"/>
    <property type="match status" value="2"/>
</dbReference>
<dbReference type="Pfam" id="PF00892">
    <property type="entry name" value="EamA"/>
    <property type="match status" value="1"/>
</dbReference>
<gene>
    <name evidence="8" type="ORF">DI549_01370</name>
</gene>
<dbReference type="InterPro" id="IPR037185">
    <property type="entry name" value="EmrE-like"/>
</dbReference>
<dbReference type="EMBL" id="QFQD01000002">
    <property type="protein sequence ID" value="PZQ85745.1"/>
    <property type="molecule type" value="Genomic_DNA"/>
</dbReference>
<dbReference type="InterPro" id="IPR000620">
    <property type="entry name" value="EamA_dom"/>
</dbReference>
<keyword evidence="3 6" id="KW-0812">Transmembrane</keyword>
<feature type="transmembrane region" description="Helical" evidence="6">
    <location>
        <begin position="55"/>
        <end position="71"/>
    </location>
</feature>
<dbReference type="PANTHER" id="PTHR32322:SF2">
    <property type="entry name" value="EAMA DOMAIN-CONTAINING PROTEIN"/>
    <property type="match status" value="1"/>
</dbReference>
<organism evidence="8 9">
    <name type="scientific">Ancylobacter novellus</name>
    <name type="common">Thiobacillus novellus</name>
    <dbReference type="NCBI Taxonomy" id="921"/>
    <lineage>
        <taxon>Bacteria</taxon>
        <taxon>Pseudomonadati</taxon>
        <taxon>Pseudomonadota</taxon>
        <taxon>Alphaproteobacteria</taxon>
        <taxon>Hyphomicrobiales</taxon>
        <taxon>Xanthobacteraceae</taxon>
        <taxon>Ancylobacter</taxon>
    </lineage>
</organism>
<feature type="transmembrane region" description="Helical" evidence="6">
    <location>
        <begin position="12"/>
        <end position="35"/>
    </location>
</feature>
<dbReference type="Proteomes" id="UP000248887">
    <property type="component" value="Unassembled WGS sequence"/>
</dbReference>
<feature type="transmembrane region" description="Helical" evidence="6">
    <location>
        <begin position="110"/>
        <end position="130"/>
    </location>
</feature>
<feature type="transmembrane region" description="Helical" evidence="6">
    <location>
        <begin position="142"/>
        <end position="162"/>
    </location>
</feature>
<evidence type="ECO:0000313" key="9">
    <source>
        <dbReference type="Proteomes" id="UP000248887"/>
    </source>
</evidence>
<evidence type="ECO:0000256" key="2">
    <source>
        <dbReference type="ARBA" id="ARBA00007362"/>
    </source>
</evidence>
<dbReference type="InterPro" id="IPR050638">
    <property type="entry name" value="AA-Vitamin_Transporters"/>
</dbReference>
<sequence>MTAQARAPGTAPAIPLSAYGHLLAIYIVWSGSYLAVKVTLAGGPAAITVLQLQSARLWLASGLLGLVTLLRHGLPPRPSRRDIGFCVASGLVMWMGGNGLATLASRHATSSFIVMAMGAIPLWACLLDIVVERVVPSRRMILGLLLGLFGLFLVVSPTLLGGHTVIIEPGYAEFTVLLVVGAGLSWSLGTIIQRPLMRRLRPEWAATFQMLSAAVVLSALAVGEGAPIPSAPNLSQWLAFGFLTVFASVIGLTSYIKVIGTFSPIIASTFAYVNPVIGVLLGWIILGEQLEPVSLAGLGVVLASIAIVLSGRAR</sequence>
<evidence type="ECO:0000256" key="4">
    <source>
        <dbReference type="ARBA" id="ARBA00022989"/>
    </source>
</evidence>
<keyword evidence="5 6" id="KW-0472">Membrane</keyword>